<sequence>MSKAKIAITIDKPILARIDRLVAKQVFSSRSQAIEAAVEEKIERLAHGRLARECAKLDPAFEKALAEEGLSQELDEWPEY</sequence>
<evidence type="ECO:0000259" key="1">
    <source>
        <dbReference type="Pfam" id="PF01402"/>
    </source>
</evidence>
<dbReference type="EMBL" id="JPGN01000050">
    <property type="protein sequence ID" value="KFI19519.1"/>
    <property type="molecule type" value="Genomic_DNA"/>
</dbReference>
<dbReference type="Pfam" id="PF01402">
    <property type="entry name" value="RHH_1"/>
    <property type="match status" value="1"/>
</dbReference>
<evidence type="ECO:0000313" key="2">
    <source>
        <dbReference type="EMBL" id="KFI19519.1"/>
    </source>
</evidence>
<accession>A0A0E2Z1T8</accession>
<dbReference type="GO" id="GO:0006355">
    <property type="term" value="P:regulation of DNA-templated transcription"/>
    <property type="evidence" value="ECO:0007669"/>
    <property type="project" value="InterPro"/>
</dbReference>
<dbReference type="CDD" id="cd22231">
    <property type="entry name" value="RHH_NikR_HicB-like"/>
    <property type="match status" value="1"/>
</dbReference>
<reference evidence="2 3" key="1">
    <citation type="submission" date="2014-07" db="EMBL/GenBank/DDBJ databases">
        <title>Comparative analysis of Nitrosococcus oceani genome inventories of strains from Pacific and Atlantic gyres.</title>
        <authorList>
            <person name="Lim C.K."/>
            <person name="Wang L."/>
            <person name="Sayavedra-Soto L.A."/>
            <person name="Klotz M.G."/>
        </authorList>
    </citation>
    <scope>NUCLEOTIDE SEQUENCE [LARGE SCALE GENOMIC DNA]</scope>
    <source>
        <strain evidence="2 3">C-27</strain>
    </source>
</reference>
<dbReference type="InterPro" id="IPR010985">
    <property type="entry name" value="Ribbon_hlx_hlx"/>
</dbReference>
<gene>
    <name evidence="2" type="ORF">IB75_08255</name>
</gene>
<proteinExistence type="predicted"/>
<dbReference type="InterPro" id="IPR013321">
    <property type="entry name" value="Arc_rbn_hlx_hlx"/>
</dbReference>
<protein>
    <submittedName>
        <fullName evidence="2">CopG family transcriptional regulator</fullName>
    </submittedName>
</protein>
<dbReference type="InterPro" id="IPR002145">
    <property type="entry name" value="CopG"/>
</dbReference>
<feature type="domain" description="Ribbon-helix-helix protein CopG" evidence="1">
    <location>
        <begin position="6"/>
        <end position="44"/>
    </location>
</feature>
<comment type="caution">
    <text evidence="2">The sequence shown here is derived from an EMBL/GenBank/DDBJ whole genome shotgun (WGS) entry which is preliminary data.</text>
</comment>
<dbReference type="Proteomes" id="UP000028839">
    <property type="component" value="Unassembled WGS sequence"/>
</dbReference>
<dbReference type="OrthoDB" id="9800125at2"/>
<dbReference type="AlphaFoldDB" id="A0A0E2Z1T8"/>
<organism evidence="2 3">
    <name type="scientific">Nitrosococcus oceani C-27</name>
    <dbReference type="NCBI Taxonomy" id="314279"/>
    <lineage>
        <taxon>Bacteria</taxon>
        <taxon>Pseudomonadati</taxon>
        <taxon>Pseudomonadota</taxon>
        <taxon>Gammaproteobacteria</taxon>
        <taxon>Chromatiales</taxon>
        <taxon>Chromatiaceae</taxon>
        <taxon>Nitrosococcus</taxon>
    </lineage>
</organism>
<name>A0A0E2Z1T8_9GAMM</name>
<dbReference type="HOGENOM" id="CLU_2586142_0_0_6"/>
<dbReference type="Gene3D" id="1.10.1220.10">
    <property type="entry name" value="Met repressor-like"/>
    <property type="match status" value="1"/>
</dbReference>
<evidence type="ECO:0000313" key="3">
    <source>
        <dbReference type="Proteomes" id="UP000028839"/>
    </source>
</evidence>
<dbReference type="SUPFAM" id="SSF47598">
    <property type="entry name" value="Ribbon-helix-helix"/>
    <property type="match status" value="1"/>
</dbReference>